<keyword evidence="7 11" id="KW-0658">Purine biosynthesis</keyword>
<dbReference type="PhylomeDB" id="A8AA67"/>
<dbReference type="UniPathway" id="UPA00189">
    <property type="reaction ID" value="UER00296"/>
</dbReference>
<dbReference type="PANTHER" id="PTHR11922">
    <property type="entry name" value="GMP SYNTHASE-RELATED"/>
    <property type="match status" value="1"/>
</dbReference>
<dbReference type="Proteomes" id="UP000000262">
    <property type="component" value="Chromosome"/>
</dbReference>
<name>A8AA67_IGNH4</name>
<feature type="binding site" evidence="11">
    <location>
        <begin position="29"/>
        <end position="35"/>
    </location>
    <ligand>
        <name>ATP</name>
        <dbReference type="ChEBI" id="CHEBI:30616"/>
    </ligand>
</feature>
<dbReference type="RefSeq" id="WP_011998671.1">
    <property type="nucleotide sequence ID" value="NC_009776.1"/>
</dbReference>
<keyword evidence="14" id="KW-1185">Reference proteome</keyword>
<comment type="function">
    <text evidence="1">Catalyzes the synthesis of GMP from XMP.</text>
</comment>
<evidence type="ECO:0000256" key="6">
    <source>
        <dbReference type="ARBA" id="ARBA00022749"/>
    </source>
</evidence>
<comment type="catalytic activity">
    <reaction evidence="10">
        <text>XMP + L-glutamine + ATP + H2O = GMP + L-glutamate + AMP + diphosphate + 2 H(+)</text>
        <dbReference type="Rhea" id="RHEA:11680"/>
        <dbReference type="ChEBI" id="CHEBI:15377"/>
        <dbReference type="ChEBI" id="CHEBI:15378"/>
        <dbReference type="ChEBI" id="CHEBI:29985"/>
        <dbReference type="ChEBI" id="CHEBI:30616"/>
        <dbReference type="ChEBI" id="CHEBI:33019"/>
        <dbReference type="ChEBI" id="CHEBI:57464"/>
        <dbReference type="ChEBI" id="CHEBI:58115"/>
        <dbReference type="ChEBI" id="CHEBI:58359"/>
        <dbReference type="ChEBI" id="CHEBI:456215"/>
        <dbReference type="EC" id="6.3.5.2"/>
    </reaction>
</comment>
<dbReference type="KEGG" id="iho:Igni_0637"/>
<dbReference type="InterPro" id="IPR014729">
    <property type="entry name" value="Rossmann-like_a/b/a_fold"/>
</dbReference>
<dbReference type="GeneID" id="5561977"/>
<dbReference type="EMBL" id="CP000816">
    <property type="protein sequence ID" value="ABU81819.1"/>
    <property type="molecule type" value="Genomic_DNA"/>
</dbReference>
<keyword evidence="5 11" id="KW-0547">Nucleotide-binding</keyword>
<dbReference type="PROSITE" id="PS51553">
    <property type="entry name" value="GMPS_ATP_PPASE"/>
    <property type="match status" value="1"/>
</dbReference>
<dbReference type="GO" id="GO:0003921">
    <property type="term" value="F:GMP synthase activity"/>
    <property type="evidence" value="ECO:0007669"/>
    <property type="project" value="InterPro"/>
</dbReference>
<dbReference type="PANTHER" id="PTHR11922:SF2">
    <property type="entry name" value="GMP SYNTHASE [GLUTAMINE-HYDROLYZING]"/>
    <property type="match status" value="1"/>
</dbReference>
<accession>A8AA67</accession>
<dbReference type="OrthoDB" id="33844at2157"/>
<evidence type="ECO:0000256" key="4">
    <source>
        <dbReference type="ARBA" id="ARBA00022598"/>
    </source>
</evidence>
<dbReference type="eggNOG" id="arCOG00085">
    <property type="taxonomic scope" value="Archaea"/>
</dbReference>
<dbReference type="GO" id="GO:0005524">
    <property type="term" value="F:ATP binding"/>
    <property type="evidence" value="ECO:0007669"/>
    <property type="project" value="UniProtKB-UniRule"/>
</dbReference>
<dbReference type="EC" id="6.3.5.2" evidence="3"/>
<evidence type="ECO:0000259" key="12">
    <source>
        <dbReference type="PROSITE" id="PS51553"/>
    </source>
</evidence>
<evidence type="ECO:0000313" key="14">
    <source>
        <dbReference type="Proteomes" id="UP000000262"/>
    </source>
</evidence>
<sequence length="370" mass="41883">MFNANDFIKKKIEEIRELVGKEKVLAAVSGGVDSTTAAALAYKALGPEQIKVIFIDTGFMRKGEPEWVKNVLRDVMPVEIVDAKERFFNAVKGLSDAEEKRKAFREVFYQVVSEEAKKWGASWLVQGTTAPDWIETTGGIKTQHNVLEQLGINVREKWGFKLLEPLVELYKDEVRAVARALGLPEEIASRQPFPGPGLLVRIPGLVTEEKLELLKEVTEVVEKELERFKPSQYFAAIWEDRLGPKVSESPEAYLFEGVRATGVKGDIRAYGPVALLKAFDWERVYDYWKEIIHKNNEVTHVVAEVGEREEGEYTISIRAVLTDNFMTADVLKLDRGTLEEIAKKVMKVSPKIKRVVYDVTPKPPATIEYE</sequence>
<proteinExistence type="predicted"/>
<reference evidence="13 14" key="1">
    <citation type="journal article" date="2008" name="Genome Biol.">
        <title>A genomic analysis of the archaeal system Ignicoccus hospitalis-Nanoarchaeum equitans.</title>
        <authorList>
            <person name="Podar M."/>
            <person name="Anderson I."/>
            <person name="Makarova K.S."/>
            <person name="Elkins J.G."/>
            <person name="Ivanova N."/>
            <person name="Wall M.A."/>
            <person name="Lykidis A."/>
            <person name="Mavromatis K."/>
            <person name="Sun H."/>
            <person name="Hudson M.E."/>
            <person name="Chen W."/>
            <person name="Deciu C."/>
            <person name="Hutchison D."/>
            <person name="Eads J.R."/>
            <person name="Anderson A."/>
            <person name="Fernandes F."/>
            <person name="Szeto E."/>
            <person name="Lapidus A."/>
            <person name="Kyrpides N.C."/>
            <person name="Saier M.H.Jr."/>
            <person name="Richardson P.M."/>
            <person name="Rachel R."/>
            <person name="Huber H."/>
            <person name="Eisen J.A."/>
            <person name="Koonin E.V."/>
            <person name="Keller M."/>
            <person name="Stetter K.O."/>
        </authorList>
    </citation>
    <scope>NUCLEOTIDE SEQUENCE [LARGE SCALE GENOMIC DNA]</scope>
    <source>
        <strain evidence="14">KIN4/I / DSM 18386 / JCM 14125</strain>
    </source>
</reference>
<evidence type="ECO:0000256" key="1">
    <source>
        <dbReference type="ARBA" id="ARBA00002332"/>
    </source>
</evidence>
<dbReference type="Gene3D" id="3.30.300.10">
    <property type="match status" value="2"/>
</dbReference>
<dbReference type="InterPro" id="IPR025777">
    <property type="entry name" value="GMPS_ATP_PPase_dom"/>
</dbReference>
<dbReference type="HOGENOM" id="CLU_014340_0_0_2"/>
<dbReference type="Pfam" id="PF00958">
    <property type="entry name" value="GMP_synt_C"/>
    <property type="match status" value="1"/>
</dbReference>
<dbReference type="InterPro" id="IPR011063">
    <property type="entry name" value="TilS/TtcA_N"/>
</dbReference>
<evidence type="ECO:0000256" key="8">
    <source>
        <dbReference type="ARBA" id="ARBA00022840"/>
    </source>
</evidence>
<evidence type="ECO:0000256" key="2">
    <source>
        <dbReference type="ARBA" id="ARBA00005153"/>
    </source>
</evidence>
<keyword evidence="4" id="KW-0436">Ligase</keyword>
<evidence type="ECO:0000256" key="5">
    <source>
        <dbReference type="ARBA" id="ARBA00022741"/>
    </source>
</evidence>
<dbReference type="STRING" id="453591.Igni_0637"/>
<dbReference type="InterPro" id="IPR001674">
    <property type="entry name" value="GMP_synth_C"/>
</dbReference>
<dbReference type="AlphaFoldDB" id="A8AA67"/>
<evidence type="ECO:0000256" key="11">
    <source>
        <dbReference type="PROSITE-ProRule" id="PRU00886"/>
    </source>
</evidence>
<evidence type="ECO:0000256" key="7">
    <source>
        <dbReference type="ARBA" id="ARBA00022755"/>
    </source>
</evidence>
<protein>
    <recommendedName>
        <fullName evidence="3">GMP synthase (glutamine-hydrolyzing)</fullName>
        <ecNumber evidence="3">6.3.5.2</ecNumber>
    </recommendedName>
    <alternativeName>
        <fullName evidence="9">GMP synthetase</fullName>
    </alternativeName>
</protein>
<dbReference type="SUPFAM" id="SSF52402">
    <property type="entry name" value="Adenine nucleotide alpha hydrolases-like"/>
    <property type="match status" value="1"/>
</dbReference>
<evidence type="ECO:0000313" key="13">
    <source>
        <dbReference type="EMBL" id="ABU81819.1"/>
    </source>
</evidence>
<keyword evidence="8 11" id="KW-0067">ATP-binding</keyword>
<evidence type="ECO:0000256" key="9">
    <source>
        <dbReference type="ARBA" id="ARBA00030464"/>
    </source>
</evidence>
<feature type="domain" description="GMPS ATP-PPase" evidence="12">
    <location>
        <begin position="2"/>
        <end position="190"/>
    </location>
</feature>
<evidence type="ECO:0000256" key="10">
    <source>
        <dbReference type="ARBA" id="ARBA00049404"/>
    </source>
</evidence>
<gene>
    <name evidence="13" type="ordered locus">Igni_0637</name>
</gene>
<organism evidence="13 14">
    <name type="scientific">Ignicoccus hospitalis (strain KIN4/I / DSM 18386 / JCM 14125)</name>
    <dbReference type="NCBI Taxonomy" id="453591"/>
    <lineage>
        <taxon>Archaea</taxon>
        <taxon>Thermoproteota</taxon>
        <taxon>Thermoprotei</taxon>
        <taxon>Desulfurococcales</taxon>
        <taxon>Desulfurococcaceae</taxon>
        <taxon>Ignicoccus</taxon>
    </lineage>
</organism>
<dbReference type="Gene3D" id="3.40.50.620">
    <property type="entry name" value="HUPs"/>
    <property type="match status" value="1"/>
</dbReference>
<keyword evidence="6 11" id="KW-0332">GMP biosynthesis</keyword>
<dbReference type="CDD" id="cd01997">
    <property type="entry name" value="GMP_synthase_C"/>
    <property type="match status" value="1"/>
</dbReference>
<comment type="pathway">
    <text evidence="2">Purine metabolism; GMP biosynthesis; GMP from XMP (L-Gln route): step 1/1.</text>
</comment>
<dbReference type="Pfam" id="PF01171">
    <property type="entry name" value="ATP_bind_3"/>
    <property type="match status" value="1"/>
</dbReference>
<dbReference type="GO" id="GO:0005829">
    <property type="term" value="C:cytosol"/>
    <property type="evidence" value="ECO:0007669"/>
    <property type="project" value="TreeGrafter"/>
</dbReference>
<dbReference type="SUPFAM" id="SSF54810">
    <property type="entry name" value="GMP synthetase C-terminal dimerisation domain"/>
    <property type="match status" value="2"/>
</dbReference>
<evidence type="ECO:0000256" key="3">
    <source>
        <dbReference type="ARBA" id="ARBA00012746"/>
    </source>
</evidence>